<comment type="caution">
    <text evidence="3">The sequence shown here is derived from an EMBL/GenBank/DDBJ whole genome shotgun (WGS) entry which is preliminary data.</text>
</comment>
<gene>
    <name evidence="3" type="ORF">N798_01360</name>
</gene>
<keyword evidence="2" id="KW-0472">Membrane</keyword>
<feature type="transmembrane region" description="Helical" evidence="2">
    <location>
        <begin position="42"/>
        <end position="61"/>
    </location>
</feature>
<evidence type="ECO:0000313" key="4">
    <source>
        <dbReference type="Proteomes" id="UP000029990"/>
    </source>
</evidence>
<feature type="compositionally biased region" description="Basic and acidic residues" evidence="1">
    <location>
        <begin position="173"/>
        <end position="205"/>
    </location>
</feature>
<accession>A0ABR4XIM2</accession>
<evidence type="ECO:0000256" key="1">
    <source>
        <dbReference type="SAM" id="MobiDB-lite"/>
    </source>
</evidence>
<keyword evidence="4" id="KW-1185">Reference proteome</keyword>
<dbReference type="EMBL" id="AVPI01000001">
    <property type="protein sequence ID" value="KGN36053.1"/>
    <property type="molecule type" value="Genomic_DNA"/>
</dbReference>
<keyword evidence="2" id="KW-1133">Transmembrane helix</keyword>
<sequence>MTVRLLRHLVAGLLLGIGLGAVARGFMALLTADPRFSWSGTAFILGLFGVAGLVLAMAHAAKGHHRSRWWKLVTLPAVLLFLGPGLLLAPGVLGMALAASRRVWVRVVGVAVLAGSVALLAVLCETEDEPFTLRTAAGFVVMYAVCAALATGARAALTGWAPKGSAAGVPAEPQRHGGDGPEGGGERRTAEDPLDLDDRGVEERLGVGLVGQ</sequence>
<evidence type="ECO:0000256" key="2">
    <source>
        <dbReference type="SAM" id="Phobius"/>
    </source>
</evidence>
<feature type="transmembrane region" description="Helical" evidence="2">
    <location>
        <begin position="103"/>
        <end position="124"/>
    </location>
</feature>
<proteinExistence type="predicted"/>
<reference evidence="3 4" key="1">
    <citation type="submission" date="2013-08" db="EMBL/GenBank/DDBJ databases">
        <title>The genome sequence of Knoellia flava.</title>
        <authorList>
            <person name="Zhu W."/>
            <person name="Wang G."/>
        </authorList>
    </citation>
    <scope>NUCLEOTIDE SEQUENCE [LARGE SCALE GENOMIC DNA]</scope>
    <source>
        <strain evidence="3 4">TL1</strain>
    </source>
</reference>
<protein>
    <submittedName>
        <fullName evidence="3">Uncharacterized protein</fullName>
    </submittedName>
</protein>
<dbReference type="Proteomes" id="UP000029990">
    <property type="component" value="Unassembled WGS sequence"/>
</dbReference>
<feature type="transmembrane region" description="Helical" evidence="2">
    <location>
        <begin position="73"/>
        <end position="97"/>
    </location>
</feature>
<feature type="region of interest" description="Disordered" evidence="1">
    <location>
        <begin position="165"/>
        <end position="212"/>
    </location>
</feature>
<name>A0ABR4XIM2_9MICO</name>
<keyword evidence="2" id="KW-0812">Transmembrane</keyword>
<organism evidence="3 4">
    <name type="scientific">Knoellia flava TL1</name>
    <dbReference type="NCBI Taxonomy" id="1385518"/>
    <lineage>
        <taxon>Bacteria</taxon>
        <taxon>Bacillati</taxon>
        <taxon>Actinomycetota</taxon>
        <taxon>Actinomycetes</taxon>
        <taxon>Micrococcales</taxon>
        <taxon>Intrasporangiaceae</taxon>
        <taxon>Knoellia</taxon>
    </lineage>
</organism>
<feature type="transmembrane region" description="Helical" evidence="2">
    <location>
        <begin position="136"/>
        <end position="157"/>
    </location>
</feature>
<evidence type="ECO:0000313" key="3">
    <source>
        <dbReference type="EMBL" id="KGN36053.1"/>
    </source>
</evidence>